<keyword evidence="3" id="KW-1185">Reference proteome</keyword>
<gene>
    <name evidence="2" type="ORF">TrCOL_g12295</name>
</gene>
<reference evidence="3" key="1">
    <citation type="journal article" date="2023" name="Commun. Biol.">
        <title>Genome analysis of Parmales, the sister group of diatoms, reveals the evolutionary specialization of diatoms from phago-mixotrophs to photoautotrophs.</title>
        <authorList>
            <person name="Ban H."/>
            <person name="Sato S."/>
            <person name="Yoshikawa S."/>
            <person name="Yamada K."/>
            <person name="Nakamura Y."/>
            <person name="Ichinomiya M."/>
            <person name="Sato N."/>
            <person name="Blanc-Mathieu R."/>
            <person name="Endo H."/>
            <person name="Kuwata A."/>
            <person name="Ogata H."/>
        </authorList>
    </citation>
    <scope>NUCLEOTIDE SEQUENCE [LARGE SCALE GENOMIC DNA]</scope>
</reference>
<sequence>MGRSKSSKRSGAAHSATPGRAEPRKEQKISYGKTDEEVVKIAKDNAAIAAAIASKQKSERVTAKTQKKRARAVLKKSEKKSEMLGGSLMGLGGSGGSGKANTKKRGPKCAGTMQP</sequence>
<feature type="compositionally biased region" description="Gly residues" evidence="1">
    <location>
        <begin position="87"/>
        <end position="98"/>
    </location>
</feature>
<evidence type="ECO:0000256" key="1">
    <source>
        <dbReference type="SAM" id="MobiDB-lite"/>
    </source>
</evidence>
<feature type="region of interest" description="Disordered" evidence="1">
    <location>
        <begin position="55"/>
        <end position="115"/>
    </location>
</feature>
<dbReference type="AlphaFoldDB" id="A0A9W7G139"/>
<dbReference type="Proteomes" id="UP001165065">
    <property type="component" value="Unassembled WGS sequence"/>
</dbReference>
<comment type="caution">
    <text evidence="2">The sequence shown here is derived from an EMBL/GenBank/DDBJ whole genome shotgun (WGS) entry which is preliminary data.</text>
</comment>
<organism evidence="2 3">
    <name type="scientific">Triparma columacea</name>
    <dbReference type="NCBI Taxonomy" id="722753"/>
    <lineage>
        <taxon>Eukaryota</taxon>
        <taxon>Sar</taxon>
        <taxon>Stramenopiles</taxon>
        <taxon>Ochrophyta</taxon>
        <taxon>Bolidophyceae</taxon>
        <taxon>Parmales</taxon>
        <taxon>Triparmaceae</taxon>
        <taxon>Triparma</taxon>
    </lineage>
</organism>
<evidence type="ECO:0000313" key="2">
    <source>
        <dbReference type="EMBL" id="GMI28872.1"/>
    </source>
</evidence>
<feature type="region of interest" description="Disordered" evidence="1">
    <location>
        <begin position="1"/>
        <end position="33"/>
    </location>
</feature>
<feature type="compositionally biased region" description="Basic residues" evidence="1">
    <location>
        <begin position="65"/>
        <end position="74"/>
    </location>
</feature>
<evidence type="ECO:0000313" key="3">
    <source>
        <dbReference type="Proteomes" id="UP001165065"/>
    </source>
</evidence>
<protein>
    <submittedName>
        <fullName evidence="2">Uncharacterized protein</fullName>
    </submittedName>
</protein>
<accession>A0A9W7G139</accession>
<proteinExistence type="predicted"/>
<feature type="compositionally biased region" description="Basic and acidic residues" evidence="1">
    <location>
        <begin position="21"/>
        <end position="33"/>
    </location>
</feature>
<name>A0A9W7G139_9STRA</name>
<dbReference type="EMBL" id="BRYA01000670">
    <property type="protein sequence ID" value="GMI28872.1"/>
    <property type="molecule type" value="Genomic_DNA"/>
</dbReference>